<proteinExistence type="predicted"/>
<dbReference type="EMBL" id="JAFCMP010000151">
    <property type="protein sequence ID" value="KAG5184777.1"/>
    <property type="molecule type" value="Genomic_DNA"/>
</dbReference>
<reference evidence="1" key="1">
    <citation type="submission" date="2021-02" db="EMBL/GenBank/DDBJ databases">
        <title>First Annotated Genome of the Yellow-green Alga Tribonema minus.</title>
        <authorList>
            <person name="Mahan K.M."/>
        </authorList>
    </citation>
    <scope>NUCLEOTIDE SEQUENCE</scope>
    <source>
        <strain evidence="1">UTEX B ZZ1240</strain>
    </source>
</reference>
<evidence type="ECO:0000313" key="2">
    <source>
        <dbReference type="Proteomes" id="UP000664859"/>
    </source>
</evidence>
<protein>
    <submittedName>
        <fullName evidence="1">Uncharacterized protein</fullName>
    </submittedName>
</protein>
<sequence length="78" mass="8087">MMEQESRLSGISGISVISGVSSASSWASPDAPGAAAAAAVAAAHEQLRLLADVMRDHVSVCDRRLRLGKCARGAKKPR</sequence>
<comment type="caution">
    <text evidence="1">The sequence shown here is derived from an EMBL/GenBank/DDBJ whole genome shotgun (WGS) entry which is preliminary data.</text>
</comment>
<name>A0A835Z352_9STRA</name>
<accession>A0A835Z352</accession>
<evidence type="ECO:0000313" key="1">
    <source>
        <dbReference type="EMBL" id="KAG5184777.1"/>
    </source>
</evidence>
<gene>
    <name evidence="1" type="ORF">JKP88DRAFT_289684</name>
</gene>
<organism evidence="1 2">
    <name type="scientific">Tribonema minus</name>
    <dbReference type="NCBI Taxonomy" id="303371"/>
    <lineage>
        <taxon>Eukaryota</taxon>
        <taxon>Sar</taxon>
        <taxon>Stramenopiles</taxon>
        <taxon>Ochrophyta</taxon>
        <taxon>PX clade</taxon>
        <taxon>Xanthophyceae</taxon>
        <taxon>Tribonematales</taxon>
        <taxon>Tribonemataceae</taxon>
        <taxon>Tribonema</taxon>
    </lineage>
</organism>
<keyword evidence="2" id="KW-1185">Reference proteome</keyword>
<dbReference type="Proteomes" id="UP000664859">
    <property type="component" value="Unassembled WGS sequence"/>
</dbReference>
<dbReference type="AlphaFoldDB" id="A0A835Z352"/>